<reference evidence="1" key="1">
    <citation type="submission" date="2019-12" db="EMBL/GenBank/DDBJ databases">
        <title>Genome sequence of Babesia ovis.</title>
        <authorList>
            <person name="Yamagishi J."/>
            <person name="Sevinc F."/>
            <person name="Xuan X."/>
        </authorList>
    </citation>
    <scope>NUCLEOTIDE SEQUENCE</scope>
    <source>
        <strain evidence="1">Selcuk</strain>
    </source>
</reference>
<protein>
    <submittedName>
        <fullName evidence="1">Uncharacterized protein</fullName>
    </submittedName>
</protein>
<comment type="caution">
    <text evidence="1">The sequence shown here is derived from an EMBL/GenBank/DDBJ whole genome shotgun (WGS) entry which is preliminary data.</text>
</comment>
<evidence type="ECO:0000313" key="2">
    <source>
        <dbReference type="Proteomes" id="UP001057455"/>
    </source>
</evidence>
<accession>A0A9W5TDA7</accession>
<proteinExistence type="predicted"/>
<dbReference type="AlphaFoldDB" id="A0A9W5TDA7"/>
<sequence>MSRIFIKQVPKLVRQHLPRVPALNANAVVEAMEDAAGMNEQDKHVEQFVTHCASRALALLPDLRVTGIIRALFAYKKADVDSKNFVEEVCKQKVAKFLLEECGTGGMYESFLDSCTANDILLLYKAFAVNNYFNLELYTLCMGLIATQIPHMTTADCNIFFQTHVKYISAYYERQFITVNGKVTMDRICSHPLATQITLRFLEQRTGTPEDIVLFSQWLVEMADTYGLSGELCDRMASFYLRLSQRPVIFNVDHIHRLIQSTCKVHASLSIAYRGAAVTLIESLLQEAERRSDVHTAKDAINTLYSLYDVKLWRFELLSGLLYTAVNNVDSKSKITVLQAFVDSLLANVKSLQTEHVDMLIPFTLELCPPAVASLRLHEIRDRLEERGRYLSK</sequence>
<dbReference type="EMBL" id="BLIY01000017">
    <property type="protein sequence ID" value="GFE54618.1"/>
    <property type="molecule type" value="Genomic_DNA"/>
</dbReference>
<evidence type="ECO:0000313" key="1">
    <source>
        <dbReference type="EMBL" id="GFE54618.1"/>
    </source>
</evidence>
<dbReference type="OrthoDB" id="365948at2759"/>
<dbReference type="Proteomes" id="UP001057455">
    <property type="component" value="Unassembled WGS sequence"/>
</dbReference>
<keyword evidence="2" id="KW-1185">Reference proteome</keyword>
<organism evidence="1 2">
    <name type="scientific">Babesia ovis</name>
    <dbReference type="NCBI Taxonomy" id="5869"/>
    <lineage>
        <taxon>Eukaryota</taxon>
        <taxon>Sar</taxon>
        <taxon>Alveolata</taxon>
        <taxon>Apicomplexa</taxon>
        <taxon>Aconoidasida</taxon>
        <taxon>Piroplasmida</taxon>
        <taxon>Babesiidae</taxon>
        <taxon>Babesia</taxon>
    </lineage>
</organism>
<name>A0A9W5TDA7_BABOV</name>
<gene>
    <name evidence="1" type="ORF">BaOVIS_020220</name>
</gene>